<dbReference type="InterPro" id="IPR019861">
    <property type="entry name" value="PorP/SprF_Bacteroidetes"/>
</dbReference>
<dbReference type="RefSeq" id="WP_377714497.1">
    <property type="nucleotide sequence ID" value="NZ_JBHTJM010000006.1"/>
</dbReference>
<evidence type="ECO:0000313" key="3">
    <source>
        <dbReference type="Proteomes" id="UP001596997"/>
    </source>
</evidence>
<accession>A0ABW3I1A6</accession>
<evidence type="ECO:0000313" key="2">
    <source>
        <dbReference type="EMBL" id="MFD0963614.1"/>
    </source>
</evidence>
<sequence length="336" mass="37666">MVKKIYLLIALFVAFGATAQETLPVYSDYLTDNYYLIHPSMAGASSCTKVRVTGRQQWFGQENAPALYTASINTRFNEDRPSAGGAILFKDGNGYHSRTGAYLTYAHHLLLSRNEVDLNMVSFGLSAGLIQSQLDQSEWIDLTGVDPVVANTTEESATYFNVDLGVSYHLLDFYAHFTVKNVMGSARDLYSPDKETKNLQRFIFSMGYVFSGLNSSWKIEPSVMFHHITETKESQFDVNAKVYKTLDFGKVWGGLSYRRSLDGAEYATSSGSAESQKLQYITPFIGVNYDKYMFGYTYSHQTGQLKLIDGGFHQITLGLNLFCKPEKYDCNCPAIN</sequence>
<proteinExistence type="predicted"/>
<feature type="chain" id="PRO_5046282108" evidence="1">
    <location>
        <begin position="20"/>
        <end position="336"/>
    </location>
</feature>
<dbReference type="NCBIfam" id="TIGR03519">
    <property type="entry name" value="T9SS_PorP_fam"/>
    <property type="match status" value="1"/>
</dbReference>
<dbReference type="Proteomes" id="UP001596997">
    <property type="component" value="Unassembled WGS sequence"/>
</dbReference>
<protein>
    <submittedName>
        <fullName evidence="2">Type IX secretion system membrane protein PorP/SprF</fullName>
    </submittedName>
</protein>
<feature type="signal peptide" evidence="1">
    <location>
        <begin position="1"/>
        <end position="19"/>
    </location>
</feature>
<comment type="caution">
    <text evidence="2">The sequence shown here is derived from an EMBL/GenBank/DDBJ whole genome shotgun (WGS) entry which is preliminary data.</text>
</comment>
<name>A0ABW3I1A6_9FLAO</name>
<dbReference type="EMBL" id="JBHTJM010000006">
    <property type="protein sequence ID" value="MFD0963614.1"/>
    <property type="molecule type" value="Genomic_DNA"/>
</dbReference>
<organism evidence="2 3">
    <name type="scientific">Pseudofulvibacter geojedonensis</name>
    <dbReference type="NCBI Taxonomy" id="1123758"/>
    <lineage>
        <taxon>Bacteria</taxon>
        <taxon>Pseudomonadati</taxon>
        <taxon>Bacteroidota</taxon>
        <taxon>Flavobacteriia</taxon>
        <taxon>Flavobacteriales</taxon>
        <taxon>Flavobacteriaceae</taxon>
        <taxon>Pseudofulvibacter</taxon>
    </lineage>
</organism>
<gene>
    <name evidence="2" type="ORF">ACFQ1O_06330</name>
</gene>
<keyword evidence="3" id="KW-1185">Reference proteome</keyword>
<evidence type="ECO:0000256" key="1">
    <source>
        <dbReference type="SAM" id="SignalP"/>
    </source>
</evidence>
<dbReference type="Pfam" id="PF11751">
    <property type="entry name" value="PorP_SprF"/>
    <property type="match status" value="1"/>
</dbReference>
<keyword evidence="1" id="KW-0732">Signal</keyword>
<reference evidence="3" key="1">
    <citation type="journal article" date="2019" name="Int. J. Syst. Evol. Microbiol.">
        <title>The Global Catalogue of Microorganisms (GCM) 10K type strain sequencing project: providing services to taxonomists for standard genome sequencing and annotation.</title>
        <authorList>
            <consortium name="The Broad Institute Genomics Platform"/>
            <consortium name="The Broad Institute Genome Sequencing Center for Infectious Disease"/>
            <person name="Wu L."/>
            <person name="Ma J."/>
        </authorList>
    </citation>
    <scope>NUCLEOTIDE SEQUENCE [LARGE SCALE GENOMIC DNA]</scope>
    <source>
        <strain evidence="3">CCUG 62114</strain>
    </source>
</reference>